<dbReference type="Proteomes" id="UP000275772">
    <property type="component" value="Unassembled WGS sequence"/>
</dbReference>
<dbReference type="EMBL" id="UNSH01000036">
    <property type="protein sequence ID" value="SZF01104.1"/>
    <property type="molecule type" value="Genomic_DNA"/>
</dbReference>
<dbReference type="PANTHER" id="PTHR15992">
    <property type="entry name" value="HOLLIDAY JUNCTION RECOGNITION PROTEIN"/>
    <property type="match status" value="1"/>
</dbReference>
<reference evidence="2 3" key="1">
    <citation type="submission" date="2017-11" db="EMBL/GenBank/DDBJ databases">
        <authorList>
            <person name="Kracher B."/>
        </authorList>
    </citation>
    <scope>NUCLEOTIDE SEQUENCE [LARGE SCALE GENOMIC DNA]</scope>
    <source>
        <strain evidence="2 3">RACE1</strain>
    </source>
</reference>
<gene>
    <name evidence="2" type="ORF">BLGHR1_11858</name>
</gene>
<accession>A0A383ULB2</accession>
<evidence type="ECO:0000313" key="3">
    <source>
        <dbReference type="Proteomes" id="UP000275772"/>
    </source>
</evidence>
<dbReference type="Pfam" id="PF10384">
    <property type="entry name" value="Scm3"/>
    <property type="match status" value="1"/>
</dbReference>
<dbReference type="InterPro" id="IPR009072">
    <property type="entry name" value="Histone-fold"/>
</dbReference>
<dbReference type="GO" id="GO:0042393">
    <property type="term" value="F:histone binding"/>
    <property type="evidence" value="ECO:0007669"/>
    <property type="project" value="InterPro"/>
</dbReference>
<evidence type="ECO:0008006" key="4">
    <source>
        <dbReference type="Google" id="ProtNLM"/>
    </source>
</evidence>
<sequence>MDRCVKLSRLDDALIHENVYSTTKSIHFQGNHHIRGQATGVQYQHNDSLDKDFELANKRAQLDSKLKKTFESIFEKYGQDFDGIGDEIDIATGEIVVNNGHVLFMHDEKDAGERNLQIDKQLVLDNLSNDLINNFDECCVFEIEATKEKYDNKKFKDEGETINSIDDQEEDDLILRGYFRANRYLQMKPREETNQNCEILYNSPHNCVSSCNLTCGTSLDSRPDLAEKLTKNKCERVPVNETQIEKAWRVPDLPISQQSDGMESAWRVPCISTDLPESCKAKVTLPHIFEDGRFSPPQNVKSLWAPAKLSVAQMPNRHDKIINSGEKSEEKVYESNKNRKRQINKAEWSSHYNARKNTYQALNSVEKRLLLDWVAKGRQEGLAELRILKEFRAKYPHRTLKAWKSYFQKIDPHLTNESVENKKEATLQRFCNAPELKEPKESKIKPIIEVCSHQDEKNQAVSRTQKLHELSHPPVSPIERLDTPGCLDHNLNASNFKQCSSNFKSNILPNKHVTPNYQSPNLMKFENQKANVTEAEGSLIELHAQVHSETWKQDKSGQLIPLPINTSCSAKPQLTPKKLFENSLQTAKSVGGKRIEVSHPMNHLNPSDGHSLKDCKNLAVPNGAHTIRGSCLVDDIVPCQPSQIIAKEEVERFLTEKHLSIQASLATHHSLQENLNEIDKTNAQKIPKENSSKNPDMFQSNCKTHPLSDCPEVAIHQSETQSNIKLGEKSEIFQSGARPCAQSADSTRGESGSSFNNASKINNSLVQPLGIEEIDELSLGQKQILLISSEPRPSSTANYQRILGKEDPLQSPALKLTVRRRKKRKLSTKGDEIDELGIEYDRSHLDLQVPSLTSTWPDISVHRTKINNLESKEKILQKIPSSIRKHRLHEGHSPKVREVPVLCSLTDKLHLPGAGSSLLNLTAGQKKMISGSKQNNSQPAQELSILTQNKSENVSTQEVKHVLNTPDCKRLDNHGKSDFKCGKLFCFQCY</sequence>
<proteinExistence type="predicted"/>
<organism evidence="2 3">
    <name type="scientific">Blumeria hordei</name>
    <name type="common">Barley powdery mildew</name>
    <name type="synonym">Blumeria graminis f. sp. hordei</name>
    <dbReference type="NCBI Taxonomy" id="2867405"/>
    <lineage>
        <taxon>Eukaryota</taxon>
        <taxon>Fungi</taxon>
        <taxon>Dikarya</taxon>
        <taxon>Ascomycota</taxon>
        <taxon>Pezizomycotina</taxon>
        <taxon>Leotiomycetes</taxon>
        <taxon>Erysiphales</taxon>
        <taxon>Erysiphaceae</taxon>
        <taxon>Blumeria</taxon>
    </lineage>
</organism>
<dbReference type="GO" id="GO:0005634">
    <property type="term" value="C:nucleus"/>
    <property type="evidence" value="ECO:0007669"/>
    <property type="project" value="InterPro"/>
</dbReference>
<dbReference type="InterPro" id="IPR018465">
    <property type="entry name" value="Scm3/HJURP"/>
</dbReference>
<evidence type="ECO:0000313" key="2">
    <source>
        <dbReference type="EMBL" id="SZF01104.1"/>
    </source>
</evidence>
<protein>
    <recommendedName>
        <fullName evidence="4">Myb-like domain-containing protein</fullName>
    </recommendedName>
</protein>
<feature type="region of interest" description="Disordered" evidence="1">
    <location>
        <begin position="734"/>
        <end position="758"/>
    </location>
</feature>
<dbReference type="Gene3D" id="1.10.20.10">
    <property type="entry name" value="Histone, subunit A"/>
    <property type="match status" value="1"/>
</dbReference>
<dbReference type="AlphaFoldDB" id="A0A383ULB2"/>
<dbReference type="VEuPathDB" id="FungiDB:BLGHR1_11858"/>
<dbReference type="PANTHER" id="PTHR15992:SF5">
    <property type="entry name" value="HOLLIDAY JUNCTION RECOGNITION PROTEIN"/>
    <property type="match status" value="1"/>
</dbReference>
<evidence type="ECO:0000256" key="1">
    <source>
        <dbReference type="SAM" id="MobiDB-lite"/>
    </source>
</evidence>
<name>A0A383ULB2_BLUHO</name>
<feature type="compositionally biased region" description="Polar residues" evidence="1">
    <location>
        <begin position="743"/>
        <end position="758"/>
    </location>
</feature>
<dbReference type="GO" id="GO:0046982">
    <property type="term" value="F:protein heterodimerization activity"/>
    <property type="evidence" value="ECO:0007669"/>
    <property type="project" value="InterPro"/>
</dbReference>